<dbReference type="InterPro" id="IPR023616">
    <property type="entry name" value="Cyt_c_oxase-like_su1_dom"/>
</dbReference>
<keyword evidence="3" id="KW-1185">Reference proteome</keyword>
<dbReference type="GO" id="GO:0004129">
    <property type="term" value="F:cytochrome-c oxidase activity"/>
    <property type="evidence" value="ECO:0007669"/>
    <property type="project" value="InterPro"/>
</dbReference>
<feature type="domain" description="Cytochrome oxidase subunit I profile" evidence="1">
    <location>
        <begin position="1"/>
        <end position="33"/>
    </location>
</feature>
<dbReference type="InterPro" id="IPR000883">
    <property type="entry name" value="Cyt_C_Oxase_1"/>
</dbReference>
<dbReference type="STRING" id="13333.W1PAH9"/>
<dbReference type="PANTHER" id="PTHR10422:SF18">
    <property type="entry name" value="CYTOCHROME C OXIDASE SUBUNIT 1"/>
    <property type="match status" value="1"/>
</dbReference>
<evidence type="ECO:0000313" key="3">
    <source>
        <dbReference type="Proteomes" id="UP000017836"/>
    </source>
</evidence>
<dbReference type="PANTHER" id="PTHR10422">
    <property type="entry name" value="CYTOCHROME C OXIDASE SUBUNIT 1"/>
    <property type="match status" value="1"/>
</dbReference>
<evidence type="ECO:0000313" key="2">
    <source>
        <dbReference type="EMBL" id="ERN04025.1"/>
    </source>
</evidence>
<dbReference type="Gramene" id="ERN04025">
    <property type="protein sequence ID" value="ERN04025"/>
    <property type="gene ID" value="AMTR_s00079p00175240"/>
</dbReference>
<dbReference type="SUPFAM" id="SSF81442">
    <property type="entry name" value="Cytochrome c oxidase subunit I-like"/>
    <property type="match status" value="1"/>
</dbReference>
<dbReference type="EMBL" id="KI394313">
    <property type="protein sequence ID" value="ERN04025.1"/>
    <property type="molecule type" value="Genomic_DNA"/>
</dbReference>
<dbReference type="Proteomes" id="UP000017836">
    <property type="component" value="Unassembled WGS sequence"/>
</dbReference>
<dbReference type="GO" id="GO:0020037">
    <property type="term" value="F:heme binding"/>
    <property type="evidence" value="ECO:0007669"/>
    <property type="project" value="InterPro"/>
</dbReference>
<gene>
    <name evidence="2" type="ORF">AMTR_s00079p00175240</name>
</gene>
<dbReference type="InterPro" id="IPR036927">
    <property type="entry name" value="Cyt_c_oxase-like_su1_sf"/>
</dbReference>
<evidence type="ECO:0000259" key="1">
    <source>
        <dbReference type="PROSITE" id="PS50855"/>
    </source>
</evidence>
<organism evidence="2 3">
    <name type="scientific">Amborella trichopoda</name>
    <dbReference type="NCBI Taxonomy" id="13333"/>
    <lineage>
        <taxon>Eukaryota</taxon>
        <taxon>Viridiplantae</taxon>
        <taxon>Streptophyta</taxon>
        <taxon>Embryophyta</taxon>
        <taxon>Tracheophyta</taxon>
        <taxon>Spermatophyta</taxon>
        <taxon>Magnoliopsida</taxon>
        <taxon>Amborellales</taxon>
        <taxon>Amborellaceae</taxon>
        <taxon>Amborella</taxon>
    </lineage>
</organism>
<dbReference type="HOGENOM" id="CLU_928562_0_0_1"/>
<dbReference type="eggNOG" id="KOG4769">
    <property type="taxonomic scope" value="Eukaryota"/>
</dbReference>
<dbReference type="Gene3D" id="1.20.210.10">
    <property type="entry name" value="Cytochrome c oxidase-like, subunit I domain"/>
    <property type="match status" value="1"/>
</dbReference>
<dbReference type="PROSITE" id="PS50855">
    <property type="entry name" value="COX1"/>
    <property type="match status" value="1"/>
</dbReference>
<dbReference type="GO" id="GO:0016020">
    <property type="term" value="C:membrane"/>
    <property type="evidence" value="ECO:0007669"/>
    <property type="project" value="InterPro"/>
</dbReference>
<dbReference type="GO" id="GO:0009060">
    <property type="term" value="P:aerobic respiration"/>
    <property type="evidence" value="ECO:0007669"/>
    <property type="project" value="InterPro"/>
</dbReference>
<sequence>MLLTDRNFNTTFFDPAGGGDPILYQHLFRFFGHGRDCANRKGGTLPLQRYLSEHSCSVPQINYLPGMQIIGNEVGCLGVDVMRKVGDGARKRKKGPFSLVSIPNSFRLDPGNSRDLLGLECALLSLEGKIPHVACKKPSALALADHSRPNIFRKDRYSIGSVAPVVEPFARAEIGISIQLDIVDISKSMMLSRGEMRRKAIHNNMWVMLKRLTWKERRGFSNGSGSPDSLFAEWEETRKKERIIARKAAVVATSRFATSSVCTKLPKPKCGLSVGHSQWQCQCCHHQRHNVFCSSKPQTL</sequence>
<dbReference type="AlphaFoldDB" id="W1PAH9"/>
<proteinExistence type="predicted"/>
<reference evidence="3" key="1">
    <citation type="journal article" date="2013" name="Science">
        <title>The Amborella genome and the evolution of flowering plants.</title>
        <authorList>
            <consortium name="Amborella Genome Project"/>
        </authorList>
    </citation>
    <scope>NUCLEOTIDE SEQUENCE [LARGE SCALE GENOMIC DNA]</scope>
</reference>
<protein>
    <recommendedName>
        <fullName evidence="1">Cytochrome oxidase subunit I profile domain-containing protein</fullName>
    </recommendedName>
</protein>
<name>W1PAH9_AMBTC</name>
<accession>W1PAH9</accession>